<protein>
    <submittedName>
        <fullName evidence="1">Uncharacterized protein</fullName>
    </submittedName>
</protein>
<evidence type="ECO:0000313" key="1">
    <source>
        <dbReference type="EMBL" id="PKI72733.1"/>
    </source>
</evidence>
<gene>
    <name evidence="1" type="ORF">CRG98_006870</name>
</gene>
<dbReference type="AlphaFoldDB" id="A0A2I0KWJ6"/>
<name>A0A2I0KWJ6_PUNGR</name>
<accession>A0A2I0KWJ6</accession>
<sequence>MAILYLSIVFDPVGSSPFSFSPPALVAGLGFFFEWSITAPPSQAGLLARLRGALGFSSTTDPKFSTRLHLQASPPHFDATLRYLSTFLWWSGVGEEDFLLGCSSPSPSSPSRLWVPLFSNDPRPLLLPLWPALWWRALVVSSLQWRSSRLEAALIARSVVFSIGGGETNSLDPT</sequence>
<dbReference type="EMBL" id="PGOL01000312">
    <property type="protein sequence ID" value="PKI72733.1"/>
    <property type="molecule type" value="Genomic_DNA"/>
</dbReference>
<keyword evidence="2" id="KW-1185">Reference proteome</keyword>
<comment type="caution">
    <text evidence="1">The sequence shown here is derived from an EMBL/GenBank/DDBJ whole genome shotgun (WGS) entry which is preliminary data.</text>
</comment>
<evidence type="ECO:0000313" key="2">
    <source>
        <dbReference type="Proteomes" id="UP000233551"/>
    </source>
</evidence>
<organism evidence="1 2">
    <name type="scientific">Punica granatum</name>
    <name type="common">Pomegranate</name>
    <dbReference type="NCBI Taxonomy" id="22663"/>
    <lineage>
        <taxon>Eukaryota</taxon>
        <taxon>Viridiplantae</taxon>
        <taxon>Streptophyta</taxon>
        <taxon>Embryophyta</taxon>
        <taxon>Tracheophyta</taxon>
        <taxon>Spermatophyta</taxon>
        <taxon>Magnoliopsida</taxon>
        <taxon>eudicotyledons</taxon>
        <taxon>Gunneridae</taxon>
        <taxon>Pentapetalae</taxon>
        <taxon>rosids</taxon>
        <taxon>malvids</taxon>
        <taxon>Myrtales</taxon>
        <taxon>Lythraceae</taxon>
        <taxon>Punica</taxon>
    </lineage>
</organism>
<proteinExistence type="predicted"/>
<dbReference type="Proteomes" id="UP000233551">
    <property type="component" value="Unassembled WGS sequence"/>
</dbReference>
<reference evidence="1 2" key="1">
    <citation type="submission" date="2017-11" db="EMBL/GenBank/DDBJ databases">
        <title>De-novo sequencing of pomegranate (Punica granatum L.) genome.</title>
        <authorList>
            <person name="Akparov Z."/>
            <person name="Amiraslanov A."/>
            <person name="Hajiyeva S."/>
            <person name="Abbasov M."/>
            <person name="Kaur K."/>
            <person name="Hamwieh A."/>
            <person name="Solovyev V."/>
            <person name="Salamov A."/>
            <person name="Braich B."/>
            <person name="Kosarev P."/>
            <person name="Mahmoud A."/>
            <person name="Hajiyev E."/>
            <person name="Babayeva S."/>
            <person name="Izzatullayeva V."/>
            <person name="Mammadov A."/>
            <person name="Mammadov A."/>
            <person name="Sharifova S."/>
            <person name="Ojaghi J."/>
            <person name="Eynullazada K."/>
            <person name="Bayramov B."/>
            <person name="Abdulazimova A."/>
            <person name="Shahmuradov I."/>
        </authorList>
    </citation>
    <scope>NUCLEOTIDE SEQUENCE [LARGE SCALE GENOMIC DNA]</scope>
    <source>
        <strain evidence="2">cv. AG2017</strain>
        <tissue evidence="1">Leaf</tissue>
    </source>
</reference>